<reference evidence="11 12" key="1">
    <citation type="submission" date="2006-10" db="EMBL/GenBank/DDBJ databases">
        <title>The Genome Sequence of Batrachochytrium dendrobatidis JEL423.</title>
        <authorList>
            <consortium name="The Broad Institute Genome Sequencing Platform"/>
            <person name="Birren B."/>
            <person name="Lander E."/>
            <person name="Galagan J."/>
            <person name="Cuomo C."/>
            <person name="Devon K."/>
            <person name="Jaffe D."/>
            <person name="Butler J."/>
            <person name="Alvarez P."/>
            <person name="Gnerre S."/>
            <person name="Grabherr M."/>
            <person name="Kleber M."/>
            <person name="Mauceli E."/>
            <person name="Brockman W."/>
            <person name="Young S."/>
            <person name="LaButti K."/>
            <person name="Sykes S."/>
            <person name="DeCaprio D."/>
            <person name="Crawford M."/>
            <person name="Koehrsen M."/>
            <person name="Engels R."/>
            <person name="Montgomery P."/>
            <person name="Pearson M."/>
            <person name="Howarth C."/>
            <person name="Larson L."/>
            <person name="White J."/>
            <person name="O'Leary S."/>
            <person name="Kodira C."/>
            <person name="Zeng Q."/>
            <person name="Yandava C."/>
            <person name="Alvarado L."/>
            <person name="Longcore J."/>
            <person name="James T."/>
        </authorList>
    </citation>
    <scope>NUCLEOTIDE SEQUENCE [LARGE SCALE GENOMIC DNA]</scope>
    <source>
        <strain evidence="11 12">JEL423</strain>
    </source>
</reference>
<dbReference type="OrthoDB" id="5595506at2759"/>
<dbReference type="PANTHER" id="PTHR31961:SF3">
    <property type="entry name" value="SENSITIVE TO HIGH EXPRESSION PROTEIN 9, MITOCHONDRIAL"/>
    <property type="match status" value="1"/>
</dbReference>
<dbReference type="Proteomes" id="UP000077115">
    <property type="component" value="Unassembled WGS sequence"/>
</dbReference>
<evidence type="ECO:0000256" key="3">
    <source>
        <dbReference type="ARBA" id="ARBA00022792"/>
    </source>
</evidence>
<evidence type="ECO:0000256" key="1">
    <source>
        <dbReference type="ARBA" id="ARBA00007472"/>
    </source>
</evidence>
<evidence type="ECO:0000256" key="4">
    <source>
        <dbReference type="ARBA" id="ARBA00022946"/>
    </source>
</evidence>
<evidence type="ECO:0000256" key="10">
    <source>
        <dbReference type="RuleBase" id="RU364128"/>
    </source>
</evidence>
<organism evidence="11 12">
    <name type="scientific">Batrachochytrium dendrobatidis (strain JEL423)</name>
    <dbReference type="NCBI Taxonomy" id="403673"/>
    <lineage>
        <taxon>Eukaryota</taxon>
        <taxon>Fungi</taxon>
        <taxon>Fungi incertae sedis</taxon>
        <taxon>Chytridiomycota</taxon>
        <taxon>Chytridiomycota incertae sedis</taxon>
        <taxon>Chytridiomycetes</taxon>
        <taxon>Rhizophydiales</taxon>
        <taxon>Rhizophydiales incertae sedis</taxon>
        <taxon>Batrachochytrium</taxon>
    </lineage>
</organism>
<name>A0A177WXA1_BATDL</name>
<feature type="transmembrane region" description="Helical" evidence="10">
    <location>
        <begin position="255"/>
        <end position="274"/>
    </location>
</feature>
<evidence type="ECO:0000256" key="7">
    <source>
        <dbReference type="ARBA" id="ARBA00023128"/>
    </source>
</evidence>
<keyword evidence="4 10" id="KW-0809">Transit peptide</keyword>
<dbReference type="Pfam" id="PF05546">
    <property type="entry name" value="She9_MDM33"/>
    <property type="match status" value="1"/>
</dbReference>
<dbReference type="InterPro" id="IPR008839">
    <property type="entry name" value="MDM33_fungi"/>
</dbReference>
<dbReference type="AlphaFoldDB" id="A0A177WXA1"/>
<evidence type="ECO:0000256" key="9">
    <source>
        <dbReference type="ARBA" id="ARBA00024807"/>
    </source>
</evidence>
<comment type="subunit">
    <text evidence="10">Homooligomer.</text>
</comment>
<dbReference type="VEuPathDB" id="FungiDB:BDEG_27302"/>
<reference evidence="11 12" key="2">
    <citation type="submission" date="2016-05" db="EMBL/GenBank/DDBJ databases">
        <title>Lineage-specific infection strategies underlie the spectrum of fungal disease in amphibians.</title>
        <authorList>
            <person name="Cuomo C.A."/>
            <person name="Farrer R.A."/>
            <person name="James T."/>
            <person name="Longcore J."/>
            <person name="Birren B."/>
        </authorList>
    </citation>
    <scope>NUCLEOTIDE SEQUENCE [LARGE SCALE GENOMIC DNA]</scope>
    <source>
        <strain evidence="11 12">JEL423</strain>
    </source>
</reference>
<dbReference type="PANTHER" id="PTHR31961">
    <property type="entry name" value="SENSITIVE TO HIGH EXPRESSION PROTEIN 9, MITOCHONDRIAL"/>
    <property type="match status" value="1"/>
</dbReference>
<sequence length="277" mass="31987">MQTTLSHYQTSLTTQSHLLAALLNRFTGYDKVELRKSRVDEKDKALIRFKADAGQAKLQYEETIDERRRTQKELNSLLQRKDSWLDMDITRFTELYRKDLSLEQSETAAQGSYKLATEQFEKAQVEYLSEIRERYVEEQLYSDKIRQASTWWTWGLISTHFVIFIAIQFYVEPKKKEALKRDMTAIILETSKHDRLGLTLELKDIMISQQKHIEQLHHDLDFSALTSPSTVDDTVKTPKPIATNVSNTLLSTASFWQGTCAGAVVSFLGFALFFGGR</sequence>
<feature type="transmembrane region" description="Helical" evidence="10">
    <location>
        <begin position="151"/>
        <end position="171"/>
    </location>
</feature>
<dbReference type="GO" id="GO:0005743">
    <property type="term" value="C:mitochondrial inner membrane"/>
    <property type="evidence" value="ECO:0007669"/>
    <property type="project" value="UniProtKB-SubCell"/>
</dbReference>
<keyword evidence="6" id="KW-0175">Coiled coil</keyword>
<comment type="function">
    <text evidence="9">Required for the maintenance of the structure of the mitochondrial inner membrane. Involved in mitochondrial morphology. Causes growth arrest when highly overexpressed.</text>
</comment>
<keyword evidence="5 10" id="KW-1133">Transmembrane helix</keyword>
<comment type="subcellular location">
    <subcellularLocation>
        <location evidence="10">Mitochondrion inner membrane</location>
        <topology evidence="10">Multi-pass membrane protein</topology>
    </subcellularLocation>
</comment>
<keyword evidence="2 10" id="KW-0812">Transmembrane</keyword>
<evidence type="ECO:0000256" key="2">
    <source>
        <dbReference type="ARBA" id="ARBA00022692"/>
    </source>
</evidence>
<evidence type="ECO:0000313" key="11">
    <source>
        <dbReference type="EMBL" id="OAJ44000.1"/>
    </source>
</evidence>
<evidence type="ECO:0000256" key="5">
    <source>
        <dbReference type="ARBA" id="ARBA00022989"/>
    </source>
</evidence>
<keyword evidence="3 10" id="KW-0999">Mitochondrion inner membrane</keyword>
<evidence type="ECO:0000256" key="6">
    <source>
        <dbReference type="ARBA" id="ARBA00023054"/>
    </source>
</evidence>
<evidence type="ECO:0000313" key="12">
    <source>
        <dbReference type="Proteomes" id="UP000077115"/>
    </source>
</evidence>
<accession>A0A177WXA1</accession>
<keyword evidence="7 10" id="KW-0496">Mitochondrion</keyword>
<proteinExistence type="inferred from homology"/>
<comment type="similarity">
    <text evidence="1 10">Belongs to the SHE9 family.</text>
</comment>
<gene>
    <name evidence="11" type="ORF">BDEG_27302</name>
</gene>
<dbReference type="EMBL" id="DS022311">
    <property type="protein sequence ID" value="OAJ44000.1"/>
    <property type="molecule type" value="Genomic_DNA"/>
</dbReference>
<evidence type="ECO:0000256" key="8">
    <source>
        <dbReference type="ARBA" id="ARBA00023136"/>
    </source>
</evidence>
<keyword evidence="8 10" id="KW-0472">Membrane</keyword>
<protein>
    <recommendedName>
        <fullName evidence="10">Sensitive to high expression protein 9, mitochondrial</fullName>
    </recommendedName>
</protein>